<reference evidence="1 2" key="1">
    <citation type="submission" date="2013-10" db="EMBL/GenBank/DDBJ databases">
        <title>The Genome Sequence of Acinetobacter nectaris CIP 110549.</title>
        <authorList>
            <consortium name="The Broad Institute Genomics Platform"/>
            <consortium name="The Broad Institute Genome Sequencing Center for Infectious Disease"/>
            <person name="Cerqueira G."/>
            <person name="Feldgarden M."/>
            <person name="Courvalin P."/>
            <person name="Grillot-Courvalin C."/>
            <person name="Clermont D."/>
            <person name="Rocha E."/>
            <person name="Yoon E.-J."/>
            <person name="Nemec A."/>
            <person name="Young S.K."/>
            <person name="Zeng Q."/>
            <person name="Gargeya S."/>
            <person name="Fitzgerald M."/>
            <person name="Abouelleil A."/>
            <person name="Alvarado L."/>
            <person name="Berlin A.M."/>
            <person name="Chapman S.B."/>
            <person name="Gainer-Dewar J."/>
            <person name="Goldberg J."/>
            <person name="Gnerre S."/>
            <person name="Griggs A."/>
            <person name="Gujja S."/>
            <person name="Hansen M."/>
            <person name="Howarth C."/>
            <person name="Imamovic A."/>
            <person name="Ireland A."/>
            <person name="Larimer J."/>
            <person name="McCowan C."/>
            <person name="Murphy C."/>
            <person name="Pearson M."/>
            <person name="Poon T.W."/>
            <person name="Priest M."/>
            <person name="Roberts A."/>
            <person name="Saif S."/>
            <person name="Shea T."/>
            <person name="Sykes S."/>
            <person name="Wortman J."/>
            <person name="Nusbaum C."/>
            <person name="Birren B."/>
        </authorList>
    </citation>
    <scope>NUCLEOTIDE SEQUENCE [LARGE SCALE GENOMIC DNA]</scope>
    <source>
        <strain evidence="1 2">CIP 110549</strain>
    </source>
</reference>
<dbReference type="Gene3D" id="1.10.10.10">
    <property type="entry name" value="Winged helix-like DNA-binding domain superfamily/Winged helix DNA-binding domain"/>
    <property type="match status" value="1"/>
</dbReference>
<organism evidence="1 2">
    <name type="scientific">Acinetobacter nectaris CIP 110549</name>
    <dbReference type="NCBI Taxonomy" id="1392540"/>
    <lineage>
        <taxon>Bacteria</taxon>
        <taxon>Pseudomonadati</taxon>
        <taxon>Pseudomonadota</taxon>
        <taxon>Gammaproteobacteria</taxon>
        <taxon>Moraxellales</taxon>
        <taxon>Moraxellaceae</taxon>
        <taxon>Acinetobacter</taxon>
    </lineage>
</organism>
<accession>V2TUI9</accession>
<comment type="caution">
    <text evidence="1">The sequence shown here is derived from an EMBL/GenBank/DDBJ whole genome shotgun (WGS) entry which is preliminary data.</text>
</comment>
<evidence type="ECO:0008006" key="3">
    <source>
        <dbReference type="Google" id="ProtNLM"/>
    </source>
</evidence>
<dbReference type="AlphaFoldDB" id="V2TUI9"/>
<dbReference type="Pfam" id="PF13730">
    <property type="entry name" value="HTH_36"/>
    <property type="match status" value="1"/>
</dbReference>
<sequence length="124" mass="13884">MSLDATIWAWKTRQKKTIGGASKPLKKLVLLALADRAAEDHSCFPSVSRLVDDTEMDRKTILKIIDELIFDGLIQDTGERKGRTKQVKVYRLIGVNGREIVLEIDNFEGENIGLNSPKYGTVPN</sequence>
<dbReference type="Proteomes" id="UP000023785">
    <property type="component" value="Unassembled WGS sequence"/>
</dbReference>
<dbReference type="eggNOG" id="ENOG5033J4A">
    <property type="taxonomic scope" value="Bacteria"/>
</dbReference>
<evidence type="ECO:0000313" key="1">
    <source>
        <dbReference type="EMBL" id="ESK41237.1"/>
    </source>
</evidence>
<protein>
    <recommendedName>
        <fullName evidence="3">Helix-turn-helix domain-containing protein</fullName>
    </recommendedName>
</protein>
<dbReference type="PATRIC" id="fig|1392540.3.peg.221"/>
<dbReference type="InterPro" id="IPR036388">
    <property type="entry name" value="WH-like_DNA-bd_sf"/>
</dbReference>
<name>V2TUI9_9GAMM</name>
<evidence type="ECO:0000313" key="2">
    <source>
        <dbReference type="Proteomes" id="UP000023785"/>
    </source>
</evidence>
<dbReference type="HOGENOM" id="CLU_126471_1_0_6"/>
<dbReference type="SUPFAM" id="SSF46785">
    <property type="entry name" value="Winged helix' DNA-binding domain"/>
    <property type="match status" value="1"/>
</dbReference>
<keyword evidence="2" id="KW-1185">Reference proteome</keyword>
<proteinExistence type="predicted"/>
<dbReference type="InterPro" id="IPR036390">
    <property type="entry name" value="WH_DNA-bd_sf"/>
</dbReference>
<gene>
    <name evidence="1" type="ORF">P256_00226</name>
</gene>
<dbReference type="EMBL" id="AYER01000001">
    <property type="protein sequence ID" value="ESK41237.1"/>
    <property type="molecule type" value="Genomic_DNA"/>
</dbReference>